<keyword evidence="5" id="KW-1185">Reference proteome</keyword>
<evidence type="ECO:0000256" key="1">
    <source>
        <dbReference type="SAM" id="SignalP"/>
    </source>
</evidence>
<evidence type="ECO:0000313" key="5">
    <source>
        <dbReference type="Proteomes" id="UP000451233"/>
    </source>
</evidence>
<dbReference type="AlphaFoldDB" id="A0A7K1Y0L0"/>
<dbReference type="Pfam" id="PF05299">
    <property type="entry name" value="Peptidase_M61"/>
    <property type="match status" value="1"/>
</dbReference>
<dbReference type="InterPro" id="IPR007963">
    <property type="entry name" value="Peptidase_M61_catalytic"/>
</dbReference>
<dbReference type="Gene3D" id="2.60.40.3650">
    <property type="match status" value="1"/>
</dbReference>
<reference evidence="4 5" key="1">
    <citation type="submission" date="2019-11" db="EMBL/GenBank/DDBJ databases">
        <title>Pedobacter sp. HMF7056 Genome sequencing and assembly.</title>
        <authorList>
            <person name="Kang H."/>
            <person name="Kim H."/>
            <person name="Joh K."/>
        </authorList>
    </citation>
    <scope>NUCLEOTIDE SEQUENCE [LARGE SCALE GENOMIC DNA]</scope>
    <source>
        <strain evidence="4 5">HMF7056</strain>
    </source>
</reference>
<dbReference type="InterPro" id="IPR040756">
    <property type="entry name" value="Peptidase_M61_N"/>
</dbReference>
<dbReference type="Pfam" id="PF17899">
    <property type="entry name" value="Peptidase_M61_N"/>
    <property type="match status" value="1"/>
</dbReference>
<feature type="chain" id="PRO_5029494994" evidence="1">
    <location>
        <begin position="23"/>
        <end position="517"/>
    </location>
</feature>
<evidence type="ECO:0000259" key="2">
    <source>
        <dbReference type="Pfam" id="PF05299"/>
    </source>
</evidence>
<name>A0A7K1Y0L0_9SPHI</name>
<dbReference type="Proteomes" id="UP000451233">
    <property type="component" value="Unassembled WGS sequence"/>
</dbReference>
<feature type="domain" description="Peptidase M61 N-terminal" evidence="3">
    <location>
        <begin position="25"/>
        <end position="201"/>
    </location>
</feature>
<sequence length="517" mass="58267">MIKLLLSSFLLFVAAATGFAQSAYRYSVNLNALTGDKLPVTLVNPKLSKNNGIFAFPRIIPGTYNISDYGKFISEVKAFDARGKEIRVQKINDNQWKLKSPQKIRKITYMVEDAFDTEIKHNQYPMAATNFEEKKNYVIHTPGIFGYIDGMSKLPFEISVEKPAGFYGSTAMIPVISSSTTDVFKADNLDDLYDSPVMYSEPDTVSMKVGNCQVLVSVYSPTKTPQAKQIAAGLSSLLNAAKNYLGGKLPADKYAFLFYFRTREMKHSFPAGLGGALEHTTSSFYYLPNTIPPAQIVDIASHEFFHIITPLTIASREIKEFNFNEEVLSEHLWLYEGSTEYTAHHVQVKYGLKTPKEFLDVMASKITRSRKSYNDTLAFTKLSKLAATTYEKQYGNVYEKGALIGACLDLLLLDLSDGNYGFKDLKHDLGVRYGRRKFFNDNELFDVIGELTYPQVKTFLQRYVSGNEPIPYDYYFGLGGIKFTEDATKKAQLTVNPEISARTKFIQDKWLQPVAGY</sequence>
<gene>
    <name evidence="4" type="ORF">GS398_16040</name>
</gene>
<evidence type="ECO:0000259" key="3">
    <source>
        <dbReference type="Pfam" id="PF17899"/>
    </source>
</evidence>
<proteinExistence type="predicted"/>
<organism evidence="4 5">
    <name type="scientific">Hufsiella ginkgonis</name>
    <dbReference type="NCBI Taxonomy" id="2695274"/>
    <lineage>
        <taxon>Bacteria</taxon>
        <taxon>Pseudomonadati</taxon>
        <taxon>Bacteroidota</taxon>
        <taxon>Sphingobacteriia</taxon>
        <taxon>Sphingobacteriales</taxon>
        <taxon>Sphingobacteriaceae</taxon>
        <taxon>Hufsiella</taxon>
    </lineage>
</organism>
<accession>A0A7K1Y0L0</accession>
<keyword evidence="1" id="KW-0732">Signal</keyword>
<evidence type="ECO:0000313" key="4">
    <source>
        <dbReference type="EMBL" id="MXV16814.1"/>
    </source>
</evidence>
<dbReference type="SUPFAM" id="SSF55486">
    <property type="entry name" value="Metalloproteases ('zincins'), catalytic domain"/>
    <property type="match status" value="1"/>
</dbReference>
<dbReference type="InterPro" id="IPR027268">
    <property type="entry name" value="Peptidase_M4/M1_CTD_sf"/>
</dbReference>
<feature type="signal peptide" evidence="1">
    <location>
        <begin position="1"/>
        <end position="22"/>
    </location>
</feature>
<dbReference type="Gene3D" id="1.10.390.10">
    <property type="entry name" value="Neutral Protease Domain 2"/>
    <property type="match status" value="1"/>
</dbReference>
<dbReference type="RefSeq" id="WP_160907786.1">
    <property type="nucleotide sequence ID" value="NZ_WVHS01000003.1"/>
</dbReference>
<dbReference type="EMBL" id="WVHS01000003">
    <property type="protein sequence ID" value="MXV16814.1"/>
    <property type="molecule type" value="Genomic_DNA"/>
</dbReference>
<comment type="caution">
    <text evidence="4">The sequence shown here is derived from an EMBL/GenBank/DDBJ whole genome shotgun (WGS) entry which is preliminary data.</text>
</comment>
<protein>
    <submittedName>
        <fullName evidence="4">Peptidase M61</fullName>
    </submittedName>
</protein>
<feature type="domain" description="Peptidase M61 catalytic" evidence="2">
    <location>
        <begin position="297"/>
        <end position="404"/>
    </location>
</feature>